<gene>
    <name evidence="1" type="ORF">HAX54_029418</name>
</gene>
<evidence type="ECO:0000313" key="2">
    <source>
        <dbReference type="Proteomes" id="UP000823775"/>
    </source>
</evidence>
<feature type="non-terminal residue" evidence="1">
    <location>
        <position position="145"/>
    </location>
</feature>
<comment type="caution">
    <text evidence="1">The sequence shown here is derived from an EMBL/GenBank/DDBJ whole genome shotgun (WGS) entry which is preliminary data.</text>
</comment>
<evidence type="ECO:0000313" key="1">
    <source>
        <dbReference type="EMBL" id="MCD7455741.1"/>
    </source>
</evidence>
<dbReference type="EMBL" id="JACEIK010000365">
    <property type="protein sequence ID" value="MCD7455741.1"/>
    <property type="molecule type" value="Genomic_DNA"/>
</dbReference>
<protein>
    <submittedName>
        <fullName evidence="1">Uncharacterized protein</fullName>
    </submittedName>
</protein>
<reference evidence="1 2" key="1">
    <citation type="journal article" date="2021" name="BMC Genomics">
        <title>Datura genome reveals duplications of psychoactive alkaloid biosynthetic genes and high mutation rate following tissue culture.</title>
        <authorList>
            <person name="Rajewski A."/>
            <person name="Carter-House D."/>
            <person name="Stajich J."/>
            <person name="Litt A."/>
        </authorList>
    </citation>
    <scope>NUCLEOTIDE SEQUENCE [LARGE SCALE GENOMIC DNA]</scope>
    <source>
        <strain evidence="1">AR-01</strain>
    </source>
</reference>
<dbReference type="Proteomes" id="UP000823775">
    <property type="component" value="Unassembled WGS sequence"/>
</dbReference>
<sequence>MESEDEEEVEALLTRFEVCDSRITSHSSASGSREAPPVAIEIVRRTWEKKRAEKSVKYDQQIPCRARIRVSCGLPLARPVSQEKNWIDIFLSMEIKETPCRARPKASCYLAVDLTPQDEMVLKLKVQMRRNLSAINLIDYQTKPV</sequence>
<accession>A0ABS8SA75</accession>
<keyword evidence="2" id="KW-1185">Reference proteome</keyword>
<organism evidence="1 2">
    <name type="scientific">Datura stramonium</name>
    <name type="common">Jimsonweed</name>
    <name type="synonym">Common thornapple</name>
    <dbReference type="NCBI Taxonomy" id="4076"/>
    <lineage>
        <taxon>Eukaryota</taxon>
        <taxon>Viridiplantae</taxon>
        <taxon>Streptophyta</taxon>
        <taxon>Embryophyta</taxon>
        <taxon>Tracheophyta</taxon>
        <taxon>Spermatophyta</taxon>
        <taxon>Magnoliopsida</taxon>
        <taxon>eudicotyledons</taxon>
        <taxon>Gunneridae</taxon>
        <taxon>Pentapetalae</taxon>
        <taxon>asterids</taxon>
        <taxon>lamiids</taxon>
        <taxon>Solanales</taxon>
        <taxon>Solanaceae</taxon>
        <taxon>Solanoideae</taxon>
        <taxon>Datureae</taxon>
        <taxon>Datura</taxon>
    </lineage>
</organism>
<name>A0ABS8SA75_DATST</name>
<proteinExistence type="predicted"/>